<keyword evidence="3" id="KW-0238">DNA-binding</keyword>
<dbReference type="Proteomes" id="UP000289794">
    <property type="component" value="Chromosome"/>
</dbReference>
<sequence length="190" mass="21829">MQYVFGYCPVTLEDISENLDNKRKPVTSGNREKGNVPYYGASGVVDYVKDYLFNGDYLLISEDGANLLARVTPIAFSISGKTWVNNHAHVLKFDEYATRRFVEMYINSIDLSLYITGAAQPKLNQKNLNQIEIPLPTLKEQRRIVEILDGFEKLCTDMSEGLPAEMDACQRQYEYYRDKLLTFKETEKVD</sequence>
<proteinExistence type="inferred from homology"/>
<dbReference type="InterPro" id="IPR044946">
    <property type="entry name" value="Restrct_endonuc_typeI_TRD_sf"/>
</dbReference>
<evidence type="ECO:0000256" key="2">
    <source>
        <dbReference type="ARBA" id="ARBA00022747"/>
    </source>
</evidence>
<dbReference type="CDD" id="cd17262">
    <property type="entry name" value="RMtype1_S_Aco12261I-TRD2-CR2"/>
    <property type="match status" value="1"/>
</dbReference>
<dbReference type="InterPro" id="IPR000055">
    <property type="entry name" value="Restrct_endonuc_typeI_TRD"/>
</dbReference>
<dbReference type="PANTHER" id="PTHR43140">
    <property type="entry name" value="TYPE-1 RESTRICTION ENZYME ECOKI SPECIFICITY PROTEIN"/>
    <property type="match status" value="1"/>
</dbReference>
<dbReference type="GO" id="GO:0003677">
    <property type="term" value="F:DNA binding"/>
    <property type="evidence" value="ECO:0007669"/>
    <property type="project" value="UniProtKB-KW"/>
</dbReference>
<keyword evidence="2" id="KW-0680">Restriction system</keyword>
<evidence type="ECO:0000256" key="1">
    <source>
        <dbReference type="ARBA" id="ARBA00010923"/>
    </source>
</evidence>
<dbReference type="Gene3D" id="3.90.220.20">
    <property type="entry name" value="DNA methylase specificity domains"/>
    <property type="match status" value="1"/>
</dbReference>
<gene>
    <name evidence="6" type="ORF">PMF13cell1_03546</name>
</gene>
<evidence type="ECO:0000256" key="3">
    <source>
        <dbReference type="ARBA" id="ARBA00023125"/>
    </source>
</evidence>
<dbReference type="REBASE" id="301962">
    <property type="entry name" value="S2.BprPMF1ORF3544P"/>
</dbReference>
<comment type="similarity">
    <text evidence="1">Belongs to the type-I restriction system S methylase family.</text>
</comment>
<accession>A0A4P6M3D8</accession>
<evidence type="ECO:0000313" key="6">
    <source>
        <dbReference type="EMBL" id="QBE97983.1"/>
    </source>
</evidence>
<dbReference type="Pfam" id="PF01420">
    <property type="entry name" value="Methylase_S"/>
    <property type="match status" value="1"/>
</dbReference>
<reference evidence="6 7" key="1">
    <citation type="submission" date="2019-01" db="EMBL/GenBank/DDBJ databases">
        <title>PMF-metabolizing Aryl O-demethylase.</title>
        <authorList>
            <person name="Kim M."/>
        </authorList>
    </citation>
    <scope>NUCLEOTIDE SEQUENCE [LARGE SCALE GENOMIC DNA]</scope>
    <source>
        <strain evidence="6 7">PMF1</strain>
    </source>
</reference>
<dbReference type="AlphaFoldDB" id="A0A4P6M3D8"/>
<protein>
    <submittedName>
        <fullName evidence="6">Type-1 restriction enzyme specificity protein MPN_089</fullName>
    </submittedName>
</protein>
<feature type="domain" description="Type I restriction modification DNA specificity" evidence="5">
    <location>
        <begin position="10"/>
        <end position="165"/>
    </location>
</feature>
<dbReference type="EMBL" id="CP035945">
    <property type="protein sequence ID" value="QBE97983.1"/>
    <property type="molecule type" value="Genomic_DNA"/>
</dbReference>
<dbReference type="SUPFAM" id="SSF116734">
    <property type="entry name" value="DNA methylase specificity domain"/>
    <property type="match status" value="1"/>
</dbReference>
<dbReference type="KEGG" id="bpro:PMF13cell1_03546"/>
<name>A0A4P6M3D8_9FIRM</name>
<dbReference type="InterPro" id="IPR051212">
    <property type="entry name" value="Type-I_RE_S_subunit"/>
</dbReference>
<organism evidence="6 7">
    <name type="scientific">Blautia producta</name>
    <dbReference type="NCBI Taxonomy" id="33035"/>
    <lineage>
        <taxon>Bacteria</taxon>
        <taxon>Bacillati</taxon>
        <taxon>Bacillota</taxon>
        <taxon>Clostridia</taxon>
        <taxon>Lachnospirales</taxon>
        <taxon>Lachnospiraceae</taxon>
        <taxon>Blautia</taxon>
    </lineage>
</organism>
<dbReference type="PANTHER" id="PTHR43140:SF1">
    <property type="entry name" value="TYPE I RESTRICTION ENZYME ECOKI SPECIFICITY SUBUNIT"/>
    <property type="match status" value="1"/>
</dbReference>
<comment type="subunit">
    <text evidence="4">The methyltransferase is composed of M and S polypeptides.</text>
</comment>
<evidence type="ECO:0000259" key="5">
    <source>
        <dbReference type="Pfam" id="PF01420"/>
    </source>
</evidence>
<evidence type="ECO:0000313" key="7">
    <source>
        <dbReference type="Proteomes" id="UP000289794"/>
    </source>
</evidence>
<dbReference type="GO" id="GO:0009307">
    <property type="term" value="P:DNA restriction-modification system"/>
    <property type="evidence" value="ECO:0007669"/>
    <property type="project" value="UniProtKB-KW"/>
</dbReference>
<evidence type="ECO:0000256" key="4">
    <source>
        <dbReference type="ARBA" id="ARBA00038652"/>
    </source>
</evidence>